<comment type="similarity">
    <text evidence="2">Belongs to the FAM187 family.</text>
</comment>
<dbReference type="Proteomes" id="UP000735302">
    <property type="component" value="Unassembled WGS sequence"/>
</dbReference>
<dbReference type="AlphaFoldDB" id="A0AAV4ACF3"/>
<accession>A0AAV4ACF3</accession>
<gene>
    <name evidence="8" type="ORF">PoB_003181900</name>
</gene>
<keyword evidence="9" id="KW-1185">Reference proteome</keyword>
<keyword evidence="4" id="KW-0732">Signal</keyword>
<dbReference type="EMBL" id="BLXT01003748">
    <property type="protein sequence ID" value="GFO05314.1"/>
    <property type="molecule type" value="Genomic_DNA"/>
</dbReference>
<comment type="caution">
    <text evidence="8">The sequence shown here is derived from an EMBL/GenBank/DDBJ whole genome shotgun (WGS) entry which is preliminary data.</text>
</comment>
<evidence type="ECO:0000256" key="3">
    <source>
        <dbReference type="ARBA" id="ARBA00022692"/>
    </source>
</evidence>
<keyword evidence="6" id="KW-0472">Membrane</keyword>
<comment type="subcellular location">
    <subcellularLocation>
        <location evidence="1">Membrane</location>
        <topology evidence="1">Single-pass type I membrane protein</topology>
    </subcellularLocation>
</comment>
<keyword evidence="3" id="KW-0812">Transmembrane</keyword>
<evidence type="ECO:0000256" key="1">
    <source>
        <dbReference type="ARBA" id="ARBA00004479"/>
    </source>
</evidence>
<evidence type="ECO:0000256" key="2">
    <source>
        <dbReference type="ARBA" id="ARBA00008727"/>
    </source>
</evidence>
<sequence>MSNLKSTLKKHLKNRHGSWAVSQKEAEKMFKNYYQCITDRVKLLQAEEFPIKAFMAVEGEKVLMECKVCYRPDVDAASQRAVWQVLHHEATETHLITRTDRVKVLKDNTLVIKDIDIADAGQYFCVEKRDYIAVYQLDVFLTDKRRHLRVGMDVPRPEEFLFDRNLRVFTVWAAWSECNSCDIPGRRIRVGQCTVKKIYSDLPVFPRDYPLMVLYPDGVPCHSTALPRHIRQLRQVHGRHSETLVLPCLEACPTQPPTRVVTDKSGQVLEVLEPGFYSIKEKPILPPLVKRKVLYEPVNSHLVLACPGDLDKFLIHWARGLRTVDPSYIKRQTKGRIWLDFHMRLNFKPLLLSDTAVYK</sequence>
<dbReference type="Gene3D" id="2.60.40.10">
    <property type="entry name" value="Immunoglobulins"/>
    <property type="match status" value="1"/>
</dbReference>
<dbReference type="PANTHER" id="PTHR32178:SF6">
    <property type="entry name" value="IG-LIKE DOMAIN-CONTAINING PROTEIN"/>
    <property type="match status" value="1"/>
</dbReference>
<dbReference type="PANTHER" id="PTHR32178">
    <property type="entry name" value="FAM187"/>
    <property type="match status" value="1"/>
</dbReference>
<evidence type="ECO:0000256" key="7">
    <source>
        <dbReference type="ARBA" id="ARBA00023180"/>
    </source>
</evidence>
<evidence type="ECO:0000256" key="5">
    <source>
        <dbReference type="ARBA" id="ARBA00022989"/>
    </source>
</evidence>
<evidence type="ECO:0000256" key="4">
    <source>
        <dbReference type="ARBA" id="ARBA00022729"/>
    </source>
</evidence>
<dbReference type="InterPro" id="IPR036179">
    <property type="entry name" value="Ig-like_dom_sf"/>
</dbReference>
<name>A0AAV4ACF3_9GAST</name>
<protein>
    <submittedName>
        <fullName evidence="8">Ig-like v-type domain-containing protein fam187a</fullName>
    </submittedName>
</protein>
<keyword evidence="5" id="KW-1133">Transmembrane helix</keyword>
<dbReference type="InterPro" id="IPR039311">
    <property type="entry name" value="FAM187A/B"/>
</dbReference>
<evidence type="ECO:0000256" key="6">
    <source>
        <dbReference type="ARBA" id="ARBA00023136"/>
    </source>
</evidence>
<dbReference type="InterPro" id="IPR013783">
    <property type="entry name" value="Ig-like_fold"/>
</dbReference>
<reference evidence="8 9" key="1">
    <citation type="journal article" date="2021" name="Elife">
        <title>Chloroplast acquisition without the gene transfer in kleptoplastic sea slugs, Plakobranchus ocellatus.</title>
        <authorList>
            <person name="Maeda T."/>
            <person name="Takahashi S."/>
            <person name="Yoshida T."/>
            <person name="Shimamura S."/>
            <person name="Takaki Y."/>
            <person name="Nagai Y."/>
            <person name="Toyoda A."/>
            <person name="Suzuki Y."/>
            <person name="Arimoto A."/>
            <person name="Ishii H."/>
            <person name="Satoh N."/>
            <person name="Nishiyama T."/>
            <person name="Hasebe M."/>
            <person name="Maruyama T."/>
            <person name="Minagawa J."/>
            <person name="Obokata J."/>
            <person name="Shigenobu S."/>
        </authorList>
    </citation>
    <scope>NUCLEOTIDE SEQUENCE [LARGE SCALE GENOMIC DNA]</scope>
</reference>
<evidence type="ECO:0000313" key="8">
    <source>
        <dbReference type="EMBL" id="GFO05314.1"/>
    </source>
</evidence>
<organism evidence="8 9">
    <name type="scientific">Plakobranchus ocellatus</name>
    <dbReference type="NCBI Taxonomy" id="259542"/>
    <lineage>
        <taxon>Eukaryota</taxon>
        <taxon>Metazoa</taxon>
        <taxon>Spiralia</taxon>
        <taxon>Lophotrochozoa</taxon>
        <taxon>Mollusca</taxon>
        <taxon>Gastropoda</taxon>
        <taxon>Heterobranchia</taxon>
        <taxon>Euthyneura</taxon>
        <taxon>Panpulmonata</taxon>
        <taxon>Sacoglossa</taxon>
        <taxon>Placobranchoidea</taxon>
        <taxon>Plakobranchidae</taxon>
        <taxon>Plakobranchus</taxon>
    </lineage>
</organism>
<keyword evidence="7" id="KW-0325">Glycoprotein</keyword>
<dbReference type="SUPFAM" id="SSF48726">
    <property type="entry name" value="Immunoglobulin"/>
    <property type="match status" value="1"/>
</dbReference>
<dbReference type="GO" id="GO:0016020">
    <property type="term" value="C:membrane"/>
    <property type="evidence" value="ECO:0007669"/>
    <property type="project" value="UniProtKB-SubCell"/>
</dbReference>
<evidence type="ECO:0000313" key="9">
    <source>
        <dbReference type="Proteomes" id="UP000735302"/>
    </source>
</evidence>
<proteinExistence type="inferred from homology"/>